<evidence type="ECO:0000256" key="1">
    <source>
        <dbReference type="ARBA" id="ARBA00022801"/>
    </source>
</evidence>
<organism evidence="3 4">
    <name type="scientific">Pseudonocardia ailaonensis</name>
    <dbReference type="NCBI Taxonomy" id="367279"/>
    <lineage>
        <taxon>Bacteria</taxon>
        <taxon>Bacillati</taxon>
        <taxon>Actinomycetota</taxon>
        <taxon>Actinomycetes</taxon>
        <taxon>Pseudonocardiales</taxon>
        <taxon>Pseudonocardiaceae</taxon>
        <taxon>Pseudonocardia</taxon>
    </lineage>
</organism>
<sequence length="96" mass="9628">MDLAPGVPVGVASSACRPASEVTVEPGGVRCAYTDGLVERRGSSPGVGLERLVEVVSTGADTADGLCARIMAGLVGGRPADDDVALPVIRRDPVVA</sequence>
<dbReference type="EMBL" id="BAAAQK010000032">
    <property type="protein sequence ID" value="GAA1880697.1"/>
    <property type="molecule type" value="Genomic_DNA"/>
</dbReference>
<protein>
    <recommendedName>
        <fullName evidence="2">PPM-type phosphatase domain-containing protein</fullName>
    </recommendedName>
</protein>
<evidence type="ECO:0000259" key="2">
    <source>
        <dbReference type="Pfam" id="PF07228"/>
    </source>
</evidence>
<dbReference type="Gene3D" id="3.60.40.10">
    <property type="entry name" value="PPM-type phosphatase domain"/>
    <property type="match status" value="1"/>
</dbReference>
<dbReference type="InterPro" id="IPR036457">
    <property type="entry name" value="PPM-type-like_dom_sf"/>
</dbReference>
<evidence type="ECO:0000313" key="3">
    <source>
        <dbReference type="EMBL" id="GAA1880697.1"/>
    </source>
</evidence>
<feature type="domain" description="PPM-type phosphatase" evidence="2">
    <location>
        <begin position="3"/>
        <end position="91"/>
    </location>
</feature>
<keyword evidence="1" id="KW-0378">Hydrolase</keyword>
<accession>A0ABN2NPL3</accession>
<comment type="caution">
    <text evidence="3">The sequence shown here is derived from an EMBL/GenBank/DDBJ whole genome shotgun (WGS) entry which is preliminary data.</text>
</comment>
<reference evidence="3 4" key="1">
    <citation type="journal article" date="2019" name="Int. J. Syst. Evol. Microbiol.">
        <title>The Global Catalogue of Microorganisms (GCM) 10K type strain sequencing project: providing services to taxonomists for standard genome sequencing and annotation.</title>
        <authorList>
            <consortium name="The Broad Institute Genomics Platform"/>
            <consortium name="The Broad Institute Genome Sequencing Center for Infectious Disease"/>
            <person name="Wu L."/>
            <person name="Ma J."/>
        </authorList>
    </citation>
    <scope>NUCLEOTIDE SEQUENCE [LARGE SCALE GENOMIC DNA]</scope>
    <source>
        <strain evidence="3 4">JCM 16009</strain>
    </source>
</reference>
<evidence type="ECO:0000313" key="4">
    <source>
        <dbReference type="Proteomes" id="UP001500449"/>
    </source>
</evidence>
<name>A0ABN2NPL3_9PSEU</name>
<keyword evidence="4" id="KW-1185">Reference proteome</keyword>
<dbReference type="Pfam" id="PF07228">
    <property type="entry name" value="SpoIIE"/>
    <property type="match status" value="1"/>
</dbReference>
<dbReference type="InterPro" id="IPR052016">
    <property type="entry name" value="Bact_Sigma-Reg"/>
</dbReference>
<gene>
    <name evidence="3" type="ORF">GCM10009836_72510</name>
</gene>
<dbReference type="PANTHER" id="PTHR43156:SF2">
    <property type="entry name" value="STAGE II SPORULATION PROTEIN E"/>
    <property type="match status" value="1"/>
</dbReference>
<dbReference type="PANTHER" id="PTHR43156">
    <property type="entry name" value="STAGE II SPORULATION PROTEIN E-RELATED"/>
    <property type="match status" value="1"/>
</dbReference>
<dbReference type="Proteomes" id="UP001500449">
    <property type="component" value="Unassembled WGS sequence"/>
</dbReference>
<proteinExistence type="predicted"/>
<dbReference type="InterPro" id="IPR001932">
    <property type="entry name" value="PPM-type_phosphatase-like_dom"/>
</dbReference>